<organism evidence="2 3">
    <name type="scientific">Pyronema omphalodes (strain CBS 100304)</name>
    <name type="common">Pyronema confluens</name>
    <dbReference type="NCBI Taxonomy" id="1076935"/>
    <lineage>
        <taxon>Eukaryota</taxon>
        <taxon>Fungi</taxon>
        <taxon>Dikarya</taxon>
        <taxon>Ascomycota</taxon>
        <taxon>Pezizomycotina</taxon>
        <taxon>Pezizomycetes</taxon>
        <taxon>Pezizales</taxon>
        <taxon>Pyronemataceae</taxon>
        <taxon>Pyronema</taxon>
    </lineage>
</organism>
<evidence type="ECO:0000256" key="1">
    <source>
        <dbReference type="SAM" id="MobiDB-lite"/>
    </source>
</evidence>
<gene>
    <name evidence="2" type="ORF">PCON_05928</name>
</gene>
<keyword evidence="3" id="KW-1185">Reference proteome</keyword>
<feature type="compositionally biased region" description="Pro residues" evidence="1">
    <location>
        <begin position="353"/>
        <end position="365"/>
    </location>
</feature>
<feature type="compositionally biased region" description="Polar residues" evidence="1">
    <location>
        <begin position="322"/>
        <end position="335"/>
    </location>
</feature>
<feature type="compositionally biased region" description="Basic and acidic residues" evidence="1">
    <location>
        <begin position="452"/>
        <end position="521"/>
    </location>
</feature>
<dbReference type="AlphaFoldDB" id="U4KX54"/>
<evidence type="ECO:0000313" key="2">
    <source>
        <dbReference type="EMBL" id="CCX06341.1"/>
    </source>
</evidence>
<feature type="region of interest" description="Disordered" evidence="1">
    <location>
        <begin position="420"/>
        <end position="534"/>
    </location>
</feature>
<feature type="compositionally biased region" description="Pro residues" evidence="1">
    <location>
        <begin position="117"/>
        <end position="126"/>
    </location>
</feature>
<sequence length="534" mass="62138">MLPRAAFRPTTVLQLQFRVRKCYDWSEERPIGEKSGDFAVAKGVKDVLFRRLRLDRDDPIIAEKPAILRPEIPVPDLTFRPPAVEQPEVPVSEEPIFRMPPRFRAIHKSPKPEPARHPPQPEPTQPTRPLQAHLDDPLLVTAPPCTPPPDGFYNYRHFNFLAATTMPDGLVFSRTGKNAVVLNPEKGGARPVGLLRDFPWTRLRRLKRIIYLEPEDGRVPTEWAEIRGDKAAKMLKKKVAAGEDTDEPEFLVVKNRDMLIWHRGPIDKKYSTIESTIERLQRIGAIRPPPPPEEQKPAQTLPQPKKIPSPTITKKNPESQVKEATTNPEQVSEQDSYISSYINAITRTSEPQPIKPHIPSPPNPIIPRLTSEEKEEAARLRSKEAKKEKYQQDVLEVASRLNITALTGPQRRELRAKEYVRKHYGSGVNEDEGFGPIIRDRRLDKKKKEKRPRYDDRGDRPRFEERPRYAQKGFKERGGYQERPRYENKRNDEQRPRYENRRSDEERPKYEDRRNEERPSHEGGYGQYRERVRW</sequence>
<accession>U4KX54</accession>
<protein>
    <submittedName>
        <fullName evidence="2">Uncharacterized protein</fullName>
    </submittedName>
</protein>
<feature type="region of interest" description="Disordered" evidence="1">
    <location>
        <begin position="284"/>
        <end position="335"/>
    </location>
</feature>
<dbReference type="Proteomes" id="UP000018144">
    <property type="component" value="Unassembled WGS sequence"/>
</dbReference>
<evidence type="ECO:0000313" key="3">
    <source>
        <dbReference type="Proteomes" id="UP000018144"/>
    </source>
</evidence>
<feature type="region of interest" description="Disordered" evidence="1">
    <location>
        <begin position="105"/>
        <end position="130"/>
    </location>
</feature>
<feature type="compositionally biased region" description="Basic and acidic residues" evidence="1">
    <location>
        <begin position="370"/>
        <end position="391"/>
    </location>
</feature>
<proteinExistence type="predicted"/>
<reference evidence="2 3" key="1">
    <citation type="journal article" date="2013" name="PLoS Genet.">
        <title>The genome and development-dependent transcriptomes of Pyronema confluens: a window into fungal evolution.</title>
        <authorList>
            <person name="Traeger S."/>
            <person name="Altegoer F."/>
            <person name="Freitag M."/>
            <person name="Gabaldon T."/>
            <person name="Kempken F."/>
            <person name="Kumar A."/>
            <person name="Marcet-Houben M."/>
            <person name="Poggeler S."/>
            <person name="Stajich J.E."/>
            <person name="Nowrousian M."/>
        </authorList>
    </citation>
    <scope>NUCLEOTIDE SEQUENCE [LARGE SCALE GENOMIC DNA]</scope>
    <source>
        <strain evidence="3">CBS 100304</strain>
        <tissue evidence="2">Vegetative mycelium</tissue>
    </source>
</reference>
<feature type="compositionally biased region" description="Low complexity" evidence="1">
    <location>
        <begin position="302"/>
        <end position="314"/>
    </location>
</feature>
<dbReference type="EMBL" id="HF935285">
    <property type="protein sequence ID" value="CCX06341.1"/>
    <property type="molecule type" value="Genomic_DNA"/>
</dbReference>
<name>U4KX54_PYROM</name>
<feature type="region of interest" description="Disordered" evidence="1">
    <location>
        <begin position="350"/>
        <end position="391"/>
    </location>
</feature>